<feature type="domain" description="BHLH" evidence="5">
    <location>
        <begin position="34"/>
        <end position="83"/>
    </location>
</feature>
<evidence type="ECO:0000256" key="2">
    <source>
        <dbReference type="ARBA" id="ARBA00023015"/>
    </source>
</evidence>
<dbReference type="InterPro" id="IPR036638">
    <property type="entry name" value="HLH_DNA-bd_sf"/>
</dbReference>
<name>A0A6N2L040_SALVM</name>
<dbReference type="EMBL" id="CAADRP010000968">
    <property type="protein sequence ID" value="VFU33914.1"/>
    <property type="molecule type" value="Genomic_DNA"/>
</dbReference>
<dbReference type="OrthoDB" id="690068at2759"/>
<keyword evidence="4" id="KW-0539">Nucleus</keyword>
<dbReference type="AlphaFoldDB" id="A0A6N2L040"/>
<gene>
    <name evidence="6" type="ORF">OIU85_023185</name>
    <name evidence="7" type="ORF">SVIM_LOCUS159726</name>
</gene>
<evidence type="ECO:0000256" key="4">
    <source>
        <dbReference type="ARBA" id="ARBA00023242"/>
    </source>
</evidence>
<dbReference type="SMART" id="SM00353">
    <property type="entry name" value="HLH"/>
    <property type="match status" value="1"/>
</dbReference>
<evidence type="ECO:0000313" key="6">
    <source>
        <dbReference type="EMBL" id="KAJ6725335.1"/>
    </source>
</evidence>
<dbReference type="EMBL" id="JAPFFL010000005">
    <property type="protein sequence ID" value="KAJ6725335.1"/>
    <property type="molecule type" value="Genomic_DNA"/>
</dbReference>
<evidence type="ECO:0000256" key="1">
    <source>
        <dbReference type="ARBA" id="ARBA00004123"/>
    </source>
</evidence>
<reference evidence="6" key="2">
    <citation type="submission" date="2022-11" db="EMBL/GenBank/DDBJ databases">
        <authorList>
            <person name="Hyden B.L."/>
            <person name="Feng K."/>
            <person name="Yates T."/>
            <person name="Jawdy S."/>
            <person name="Smart L.B."/>
            <person name="Muchero W."/>
        </authorList>
    </citation>
    <scope>NUCLEOTIDE SEQUENCE</scope>
    <source>
        <tissue evidence="6">Shoot tip</tissue>
    </source>
</reference>
<dbReference type="GO" id="GO:0005634">
    <property type="term" value="C:nucleus"/>
    <property type="evidence" value="ECO:0007669"/>
    <property type="project" value="UniProtKB-SubCell"/>
</dbReference>
<evidence type="ECO:0000313" key="8">
    <source>
        <dbReference type="Proteomes" id="UP001151529"/>
    </source>
</evidence>
<evidence type="ECO:0000256" key="3">
    <source>
        <dbReference type="ARBA" id="ARBA00023163"/>
    </source>
</evidence>
<keyword evidence="2" id="KW-0805">Transcription regulation</keyword>
<dbReference type="Proteomes" id="UP001151529">
    <property type="component" value="Chromosome 11"/>
</dbReference>
<dbReference type="PROSITE" id="PS50888">
    <property type="entry name" value="BHLH"/>
    <property type="match status" value="1"/>
</dbReference>
<keyword evidence="8" id="KW-1185">Reference proteome</keyword>
<dbReference type="InterPro" id="IPR011598">
    <property type="entry name" value="bHLH_dom"/>
</dbReference>
<proteinExistence type="predicted"/>
<dbReference type="PANTHER" id="PTHR31945">
    <property type="entry name" value="TRANSCRIPTION FACTOR SCREAM2-RELATED"/>
    <property type="match status" value="1"/>
</dbReference>
<dbReference type="GO" id="GO:0003700">
    <property type="term" value="F:DNA-binding transcription factor activity"/>
    <property type="evidence" value="ECO:0007669"/>
    <property type="project" value="TreeGrafter"/>
</dbReference>
<sequence length="207" mass="23305">MESFAMDELGLADQEGSCRGRMGRGKSSYDDTVDYKSKNLHAERRRREKLSSRLLTLRALVPIITNMNKGTIIEDAIAYTQELKKKVEVLTGMLQEMEVTSSEEEITTRVNEIGACEEMKRCGIKEDVQVTTIEGDKLWIKILLEKKRGRFSRLMEKMSCFGLELIDSNLTTSKGAMLVTACVEGALGETFTVQQTKELLLQILKGI</sequence>
<dbReference type="GO" id="GO:0043565">
    <property type="term" value="F:sequence-specific DNA binding"/>
    <property type="evidence" value="ECO:0007669"/>
    <property type="project" value="TreeGrafter"/>
</dbReference>
<dbReference type="PANTHER" id="PTHR31945:SF20">
    <property type="entry name" value="TRANSCRIPTION FACTOR DYT1"/>
    <property type="match status" value="1"/>
</dbReference>
<reference evidence="6" key="3">
    <citation type="journal article" date="2023" name="Int. J. Mol. Sci.">
        <title>De Novo Assembly and Annotation of 11 Diverse Shrub Willow (Salix) Genomes Reveals Novel Gene Organization in Sex-Linked Regions.</title>
        <authorList>
            <person name="Hyden B."/>
            <person name="Feng K."/>
            <person name="Yates T.B."/>
            <person name="Jawdy S."/>
            <person name="Cereghino C."/>
            <person name="Smart L.B."/>
            <person name="Muchero W."/>
        </authorList>
    </citation>
    <scope>NUCLEOTIDE SEQUENCE [LARGE SCALE GENOMIC DNA]</scope>
    <source>
        <tissue evidence="6">Shoot tip</tissue>
    </source>
</reference>
<evidence type="ECO:0000259" key="5">
    <source>
        <dbReference type="PROSITE" id="PS50888"/>
    </source>
</evidence>
<dbReference type="Gene3D" id="4.10.280.10">
    <property type="entry name" value="Helix-loop-helix DNA-binding domain"/>
    <property type="match status" value="1"/>
</dbReference>
<dbReference type="InterPro" id="IPR054502">
    <property type="entry name" value="bHLH-TF_ACT-like_plant"/>
</dbReference>
<dbReference type="GO" id="GO:0046983">
    <property type="term" value="F:protein dimerization activity"/>
    <property type="evidence" value="ECO:0007669"/>
    <property type="project" value="InterPro"/>
</dbReference>
<reference evidence="7" key="1">
    <citation type="submission" date="2019-03" db="EMBL/GenBank/DDBJ databases">
        <authorList>
            <person name="Mank J."/>
            <person name="Almeida P."/>
        </authorList>
    </citation>
    <scope>NUCLEOTIDE SEQUENCE</scope>
    <source>
        <strain evidence="7">78183</strain>
    </source>
</reference>
<accession>A0A6N2L040</accession>
<protein>
    <submittedName>
        <fullName evidence="6">TRANSCRIPTION FACTOR SCREAM2-RELATED</fullName>
    </submittedName>
</protein>
<comment type="subcellular location">
    <subcellularLocation>
        <location evidence="1">Nucleus</location>
    </subcellularLocation>
</comment>
<organism evidence="7">
    <name type="scientific">Salix viminalis</name>
    <name type="common">Common osier</name>
    <name type="synonym">Basket willow</name>
    <dbReference type="NCBI Taxonomy" id="40686"/>
    <lineage>
        <taxon>Eukaryota</taxon>
        <taxon>Viridiplantae</taxon>
        <taxon>Streptophyta</taxon>
        <taxon>Embryophyta</taxon>
        <taxon>Tracheophyta</taxon>
        <taxon>Spermatophyta</taxon>
        <taxon>Magnoliopsida</taxon>
        <taxon>eudicotyledons</taxon>
        <taxon>Gunneridae</taxon>
        <taxon>Pentapetalae</taxon>
        <taxon>rosids</taxon>
        <taxon>fabids</taxon>
        <taxon>Malpighiales</taxon>
        <taxon>Salicaceae</taxon>
        <taxon>Saliceae</taxon>
        <taxon>Salix</taxon>
    </lineage>
</organism>
<dbReference type="Pfam" id="PF22754">
    <property type="entry name" value="bHLH-TF_ACT-like_plant"/>
    <property type="match status" value="1"/>
</dbReference>
<keyword evidence="3" id="KW-0804">Transcription</keyword>
<dbReference type="Pfam" id="PF00010">
    <property type="entry name" value="HLH"/>
    <property type="match status" value="1"/>
</dbReference>
<dbReference type="SUPFAM" id="SSF47459">
    <property type="entry name" value="HLH, helix-loop-helix DNA-binding domain"/>
    <property type="match status" value="1"/>
</dbReference>
<evidence type="ECO:0000313" key="7">
    <source>
        <dbReference type="EMBL" id="VFU33914.1"/>
    </source>
</evidence>
<dbReference type="InterPro" id="IPR051358">
    <property type="entry name" value="TF_AMS/ICE1/BHLH6-like"/>
</dbReference>